<feature type="compositionally biased region" description="Basic and acidic residues" evidence="6">
    <location>
        <begin position="731"/>
        <end position="744"/>
    </location>
</feature>
<dbReference type="GO" id="GO:0050982">
    <property type="term" value="P:detection of mechanical stimulus"/>
    <property type="evidence" value="ECO:0007669"/>
    <property type="project" value="TreeGrafter"/>
</dbReference>
<evidence type="ECO:0000256" key="3">
    <source>
        <dbReference type="ARBA" id="ARBA00022692"/>
    </source>
</evidence>
<protein>
    <submittedName>
        <fullName evidence="10">Polycystin 2</fullName>
    </submittedName>
</protein>
<dbReference type="InParanoid" id="A0A078AT94"/>
<feature type="compositionally biased region" description="Polar residues" evidence="6">
    <location>
        <begin position="829"/>
        <end position="843"/>
    </location>
</feature>
<keyword evidence="11" id="KW-1185">Reference proteome</keyword>
<sequence>MILSKRKIKLLKLCLTSTALEKGLLLTYLALFPVMVFFASYNNPLNIENYDIRTNILKYYDQDQIIKARTYNDIYSYLDELLHERLWVKNKSSPYQPIGTLRLAQYRVQSDCTEKEIREECSTIECFKKMYSPSCNQLFVANQTEAKEFFPNNKSICQYRECGEYNYSNVQIRDFSGNFGTYGGGGFSIDFTYNKTQNKNQINELIKNSWLDLNTRAVCLSWSVHNVWSDRYFITTVFLENPGNSIFSVSFRVQTAYIYKKDDPDSYSDKVSVIVIYTLFLLNTLLFAGKTVLELGLSINRFTNLIEILNLTLCCLAVSGRIGSIGIVVDNIELENAYDSFQTFSTQASLHQFEIIALGTAALFYPFRAYQLFSHFNFFKPMCIFLNTIFRMFPGISTFFIITTTLFACWAQGFYLIFSPYLFEFRNYFESLLTISFKRFYENDQFAKFTQNRDFAYLEVAGLLMSWTTTLILIIFIAMVTTLYKKATGFEKGAEIMTLEKQQILNDIKDIKDKVNLIYIKKLKTFSGNSNLFLENMQIQKGRDESEVSMQMKNKKIVVWLINRSRRSMRAERESLFKKINEEIIEEYEFLQMVKTSDLNRRESVAVFKDPRKSSASFGGKMIRVESSENKNVSAGGVGVGVQYPNYINSHNQPHQIEFIDFEDFKQLKNFLDSFFKIKPALITSASFDKFRIVIENYVEQEHLQFQNSPDLEDIMMNNERNDYAYQKLKQSSEESNRKNDKISKQQKQLRKQQLHHAEEVIDYLKEIGSKVPVIIYSNYEEDQQGFKKIMKIKMKYQMLQTTNKIDDLKRFCMMQLHGGNQNNNQNQKLSSAHKQSIFQQQI</sequence>
<comment type="similarity">
    <text evidence="2">Belongs to the polycystin family.</text>
</comment>
<evidence type="ECO:0000259" key="8">
    <source>
        <dbReference type="Pfam" id="PF08016"/>
    </source>
</evidence>
<evidence type="ECO:0000313" key="11">
    <source>
        <dbReference type="Proteomes" id="UP000039865"/>
    </source>
</evidence>
<dbReference type="Pfam" id="PF20519">
    <property type="entry name" value="Polycystin_dom"/>
    <property type="match status" value="1"/>
</dbReference>
<proteinExistence type="inferred from homology"/>
<gene>
    <name evidence="10" type="primary">Contig10114.g10805</name>
    <name evidence="10" type="ORF">STYLEM_13449</name>
</gene>
<feature type="region of interest" description="Disordered" evidence="6">
    <location>
        <begin position="730"/>
        <end position="750"/>
    </location>
</feature>
<dbReference type="InterPro" id="IPR046791">
    <property type="entry name" value="Polycystin_dom"/>
</dbReference>
<feature type="domain" description="Polycystin cation channel PKD1/PKD2" evidence="8">
    <location>
        <begin position="271"/>
        <end position="484"/>
    </location>
</feature>
<dbReference type="Pfam" id="PF08016">
    <property type="entry name" value="PKD_channel"/>
    <property type="match status" value="1"/>
</dbReference>
<evidence type="ECO:0000256" key="5">
    <source>
        <dbReference type="ARBA" id="ARBA00023136"/>
    </source>
</evidence>
<feature type="transmembrane region" description="Helical" evidence="7">
    <location>
        <begin position="464"/>
        <end position="484"/>
    </location>
</feature>
<accession>A0A078AT94</accession>
<evidence type="ECO:0000256" key="7">
    <source>
        <dbReference type="SAM" id="Phobius"/>
    </source>
</evidence>
<dbReference type="GO" id="GO:0005262">
    <property type="term" value="F:calcium channel activity"/>
    <property type="evidence" value="ECO:0007669"/>
    <property type="project" value="TreeGrafter"/>
</dbReference>
<feature type="transmembrane region" description="Helical" evidence="7">
    <location>
        <begin position="388"/>
        <end position="418"/>
    </location>
</feature>
<evidence type="ECO:0000259" key="9">
    <source>
        <dbReference type="Pfam" id="PF20519"/>
    </source>
</evidence>
<organism evidence="10 11">
    <name type="scientific">Stylonychia lemnae</name>
    <name type="common">Ciliate</name>
    <dbReference type="NCBI Taxonomy" id="5949"/>
    <lineage>
        <taxon>Eukaryota</taxon>
        <taxon>Sar</taxon>
        <taxon>Alveolata</taxon>
        <taxon>Ciliophora</taxon>
        <taxon>Intramacronucleata</taxon>
        <taxon>Spirotrichea</taxon>
        <taxon>Stichotrichia</taxon>
        <taxon>Sporadotrichida</taxon>
        <taxon>Oxytrichidae</taxon>
        <taxon>Stylonychinae</taxon>
        <taxon>Stylonychia</taxon>
    </lineage>
</organism>
<evidence type="ECO:0000256" key="4">
    <source>
        <dbReference type="ARBA" id="ARBA00022989"/>
    </source>
</evidence>
<feature type="transmembrane region" description="Helical" evidence="7">
    <location>
        <begin position="20"/>
        <end position="41"/>
    </location>
</feature>
<evidence type="ECO:0000313" key="10">
    <source>
        <dbReference type="EMBL" id="CDW84387.1"/>
    </source>
</evidence>
<comment type="subcellular location">
    <subcellularLocation>
        <location evidence="1">Membrane</location>
        <topology evidence="1">Multi-pass membrane protein</topology>
    </subcellularLocation>
</comment>
<keyword evidence="5 7" id="KW-0472">Membrane</keyword>
<name>A0A078AT94_STYLE</name>
<dbReference type="InterPro" id="IPR013122">
    <property type="entry name" value="PKD1_2_channel"/>
</dbReference>
<dbReference type="GO" id="GO:0016020">
    <property type="term" value="C:membrane"/>
    <property type="evidence" value="ECO:0007669"/>
    <property type="project" value="UniProtKB-SubCell"/>
</dbReference>
<feature type="transmembrane region" description="Helical" evidence="7">
    <location>
        <begin position="349"/>
        <end position="367"/>
    </location>
</feature>
<keyword evidence="3 7" id="KW-0812">Transmembrane</keyword>
<evidence type="ECO:0000256" key="6">
    <source>
        <dbReference type="SAM" id="MobiDB-lite"/>
    </source>
</evidence>
<feature type="transmembrane region" description="Helical" evidence="7">
    <location>
        <begin position="305"/>
        <end position="329"/>
    </location>
</feature>
<dbReference type="AlphaFoldDB" id="A0A078AT94"/>
<reference evidence="10 11" key="1">
    <citation type="submission" date="2014-06" db="EMBL/GenBank/DDBJ databases">
        <authorList>
            <person name="Swart Estienne"/>
        </authorList>
    </citation>
    <scope>NUCLEOTIDE SEQUENCE [LARGE SCALE GENOMIC DNA]</scope>
    <source>
        <strain evidence="10 11">130c</strain>
    </source>
</reference>
<dbReference type="OrthoDB" id="10671788at2759"/>
<dbReference type="PANTHER" id="PTHR10877">
    <property type="entry name" value="POLYCYSTIN FAMILY MEMBER"/>
    <property type="match status" value="1"/>
</dbReference>
<evidence type="ECO:0000256" key="2">
    <source>
        <dbReference type="ARBA" id="ARBA00007200"/>
    </source>
</evidence>
<dbReference type="Proteomes" id="UP000039865">
    <property type="component" value="Unassembled WGS sequence"/>
</dbReference>
<feature type="region of interest" description="Disordered" evidence="6">
    <location>
        <begin position="820"/>
        <end position="843"/>
    </location>
</feature>
<dbReference type="PANTHER" id="PTHR10877:SF197">
    <property type="entry name" value="POLYCYSTIC KIDNEY DISEASE PROTEIN 1-LIKE 2"/>
    <property type="match status" value="1"/>
</dbReference>
<dbReference type="InterPro" id="IPR051223">
    <property type="entry name" value="Polycystin"/>
</dbReference>
<feature type="transmembrane region" description="Helical" evidence="7">
    <location>
        <begin position="274"/>
        <end position="293"/>
    </location>
</feature>
<dbReference type="EMBL" id="CCKQ01012752">
    <property type="protein sequence ID" value="CDW84387.1"/>
    <property type="molecule type" value="Genomic_DNA"/>
</dbReference>
<feature type="domain" description="Polycystin" evidence="9">
    <location>
        <begin position="71"/>
        <end position="256"/>
    </location>
</feature>
<keyword evidence="4 7" id="KW-1133">Transmembrane helix</keyword>
<evidence type="ECO:0000256" key="1">
    <source>
        <dbReference type="ARBA" id="ARBA00004141"/>
    </source>
</evidence>